<evidence type="ECO:0000313" key="2">
    <source>
        <dbReference type="EMBL" id="KAK7287593.1"/>
    </source>
</evidence>
<evidence type="ECO:0000313" key="3">
    <source>
        <dbReference type="Proteomes" id="UP001372338"/>
    </source>
</evidence>
<evidence type="ECO:0000256" key="1">
    <source>
        <dbReference type="SAM" id="MobiDB-lite"/>
    </source>
</evidence>
<dbReference type="Proteomes" id="UP001372338">
    <property type="component" value="Unassembled WGS sequence"/>
</dbReference>
<feature type="compositionally biased region" description="Low complexity" evidence="1">
    <location>
        <begin position="24"/>
        <end position="38"/>
    </location>
</feature>
<feature type="region of interest" description="Disordered" evidence="1">
    <location>
        <begin position="1"/>
        <end position="70"/>
    </location>
</feature>
<comment type="caution">
    <text evidence="2">The sequence shown here is derived from an EMBL/GenBank/DDBJ whole genome shotgun (WGS) entry which is preliminary data.</text>
</comment>
<dbReference type="GO" id="GO:0050832">
    <property type="term" value="P:defense response to fungus"/>
    <property type="evidence" value="ECO:0007669"/>
    <property type="project" value="TreeGrafter"/>
</dbReference>
<feature type="compositionally biased region" description="Low complexity" evidence="1">
    <location>
        <begin position="1"/>
        <end position="16"/>
    </location>
</feature>
<accession>A0AAN9IXA7</accession>
<gene>
    <name evidence="2" type="ORF">RIF29_00874</name>
</gene>
<sequence>MKKFSNPFSSSSPRFKGQGRVLGSSSSSSSNANSIPNSKPTSAPTNPKPLPHKTINSDRDRVERASKSDLDRKPVNGLTLLILSSPLPRDLKMGIHSTFLNAPFVENRLDLKKRFLNMLILV</sequence>
<feature type="compositionally biased region" description="Basic and acidic residues" evidence="1">
    <location>
        <begin position="55"/>
        <end position="70"/>
    </location>
</feature>
<proteinExistence type="predicted"/>
<name>A0AAN9IXA7_CROPI</name>
<protein>
    <submittedName>
        <fullName evidence="2">Uncharacterized protein</fullName>
    </submittedName>
</protein>
<dbReference type="AlphaFoldDB" id="A0AAN9IXA7"/>
<dbReference type="EMBL" id="JAYWIO010000001">
    <property type="protein sequence ID" value="KAK7287593.1"/>
    <property type="molecule type" value="Genomic_DNA"/>
</dbReference>
<reference evidence="2 3" key="1">
    <citation type="submission" date="2024-01" db="EMBL/GenBank/DDBJ databases">
        <title>The genomes of 5 underutilized Papilionoideae crops provide insights into root nodulation and disease resistanc.</title>
        <authorList>
            <person name="Yuan L."/>
        </authorList>
    </citation>
    <scope>NUCLEOTIDE SEQUENCE [LARGE SCALE GENOMIC DNA]</scope>
    <source>
        <strain evidence="2">ZHUSHIDOU_FW_LH</strain>
        <tissue evidence="2">Leaf</tissue>
    </source>
</reference>
<dbReference type="PANTHER" id="PTHR47694">
    <property type="entry name" value="PLANT UBX DOMAIN-CONTAINING PROTEIN 2"/>
    <property type="match status" value="1"/>
</dbReference>
<dbReference type="PANTHER" id="PTHR47694:SF1">
    <property type="entry name" value="PLANT UBX DOMAIN-CONTAINING PROTEIN 2"/>
    <property type="match status" value="1"/>
</dbReference>
<keyword evidence="3" id="KW-1185">Reference proteome</keyword>
<organism evidence="2 3">
    <name type="scientific">Crotalaria pallida</name>
    <name type="common">Smooth rattlebox</name>
    <name type="synonym">Crotalaria striata</name>
    <dbReference type="NCBI Taxonomy" id="3830"/>
    <lineage>
        <taxon>Eukaryota</taxon>
        <taxon>Viridiplantae</taxon>
        <taxon>Streptophyta</taxon>
        <taxon>Embryophyta</taxon>
        <taxon>Tracheophyta</taxon>
        <taxon>Spermatophyta</taxon>
        <taxon>Magnoliopsida</taxon>
        <taxon>eudicotyledons</taxon>
        <taxon>Gunneridae</taxon>
        <taxon>Pentapetalae</taxon>
        <taxon>rosids</taxon>
        <taxon>fabids</taxon>
        <taxon>Fabales</taxon>
        <taxon>Fabaceae</taxon>
        <taxon>Papilionoideae</taxon>
        <taxon>50 kb inversion clade</taxon>
        <taxon>genistoids sensu lato</taxon>
        <taxon>core genistoids</taxon>
        <taxon>Crotalarieae</taxon>
        <taxon>Crotalaria</taxon>
    </lineage>
</organism>